<dbReference type="SUPFAM" id="SSF57903">
    <property type="entry name" value="FYVE/PHD zinc finger"/>
    <property type="match status" value="1"/>
</dbReference>
<feature type="compositionally biased region" description="Acidic residues" evidence="4">
    <location>
        <begin position="77"/>
        <end position="86"/>
    </location>
</feature>
<feature type="domain" description="FYVE zinc finger" evidence="5">
    <location>
        <begin position="163"/>
        <end position="228"/>
    </location>
</feature>
<dbReference type="EMBL" id="KN824279">
    <property type="protein sequence ID" value="KIM32604.1"/>
    <property type="molecule type" value="Genomic_DNA"/>
</dbReference>
<dbReference type="OrthoDB" id="660555at2759"/>
<evidence type="ECO:0000259" key="5">
    <source>
        <dbReference type="SMART" id="SM00064"/>
    </source>
</evidence>
<feature type="compositionally biased region" description="Low complexity" evidence="4">
    <location>
        <begin position="87"/>
        <end position="102"/>
    </location>
</feature>
<reference evidence="7" key="2">
    <citation type="submission" date="2015-01" db="EMBL/GenBank/DDBJ databases">
        <title>Evolutionary Origins and Diversification of the Mycorrhizal Mutualists.</title>
        <authorList>
            <consortium name="DOE Joint Genome Institute"/>
            <consortium name="Mycorrhizal Genomics Consortium"/>
            <person name="Kohler A."/>
            <person name="Kuo A."/>
            <person name="Nagy L.G."/>
            <person name="Floudas D."/>
            <person name="Copeland A."/>
            <person name="Barry K.W."/>
            <person name="Cichocki N."/>
            <person name="Veneault-Fourrey C."/>
            <person name="LaButti K."/>
            <person name="Lindquist E.A."/>
            <person name="Lipzen A."/>
            <person name="Lundell T."/>
            <person name="Morin E."/>
            <person name="Murat C."/>
            <person name="Riley R."/>
            <person name="Ohm R."/>
            <person name="Sun H."/>
            <person name="Tunlid A."/>
            <person name="Henrissat B."/>
            <person name="Grigoriev I.V."/>
            <person name="Hibbett D.S."/>
            <person name="Martin F."/>
        </authorList>
    </citation>
    <scope>NUCLEOTIDE SEQUENCE [LARGE SCALE GENOMIC DNA]</scope>
    <source>
        <strain evidence="7">MAFF 305830</strain>
    </source>
</reference>
<proteinExistence type="predicted"/>
<sequence length="623" mass="68466">MSTSPSNLRLALEAYDAQQRRQAALLEAERIGTLIHIQEQQLLAAKHLAKQRKSQRRRRATTPTATTTTTAGLAESAVDDEEEDSESAASAPTPIPASLAARRAARSAAKRASLLPPMPVLESIPEPEFDEHSIDSTEAAKSSQIARFASHKRRPNEPYAALASRSQWKPDSHARVCDNVLCRTPFTLFGPITRHHCRRCGNVFCAACLTHTEVLYDMEHSKWDRLPEALLASIFPSEPSPAADQHQQLQQDKLAVPTSPASSNLSSSLESGSSRASSSSSYFASQPCLRQPISDPLHTVHRVPRWRSGTDEVLPTPIPAELRDQLLDIATEEKVCEECHDELWDQPTPFERHNARRAFNREREEMAWALTVLGLDKWDETLREHDLTLKPMPRERKEKKFRRGSSHSSGTVTTAASSAHASSTSSTTTPHWSVPVQGSELPAGVPGIKPEEGLDYLDRPTYPHVYAWVTPPTCIRFTSGAFKSASSSSSSSSATHPYHAYHHEQQIAPSPFGMLKSPAKFLPPPLPASYLAAQAVQAAQAAAARVPTGEEREDLRQHAYKAAVKDFVRAAYLKGVPCDHLDGGVMGVRFVVDPTPMQALRTTMEKKALDLAARWRGDPVGDA</sequence>
<dbReference type="CDD" id="cd00065">
    <property type="entry name" value="FYVE_like_SF"/>
    <property type="match status" value="1"/>
</dbReference>
<dbReference type="InterPro" id="IPR011011">
    <property type="entry name" value="Znf_FYVE_PHD"/>
</dbReference>
<dbReference type="AlphaFoldDB" id="A0A0C3BKQ8"/>
<gene>
    <name evidence="6" type="ORF">M408DRAFT_19992</name>
</gene>
<evidence type="ECO:0000256" key="4">
    <source>
        <dbReference type="SAM" id="MobiDB-lite"/>
    </source>
</evidence>
<dbReference type="HOGENOM" id="CLU_438849_0_0_1"/>
<keyword evidence="7" id="KW-1185">Reference proteome</keyword>
<feature type="compositionally biased region" description="Basic residues" evidence="4">
    <location>
        <begin position="48"/>
        <end position="60"/>
    </location>
</feature>
<dbReference type="Proteomes" id="UP000054097">
    <property type="component" value="Unassembled WGS sequence"/>
</dbReference>
<dbReference type="STRING" id="933852.A0A0C3BKQ8"/>
<reference evidence="6 7" key="1">
    <citation type="submission" date="2014-04" db="EMBL/GenBank/DDBJ databases">
        <authorList>
            <consortium name="DOE Joint Genome Institute"/>
            <person name="Kuo A."/>
            <person name="Zuccaro A."/>
            <person name="Kohler A."/>
            <person name="Nagy L.G."/>
            <person name="Floudas D."/>
            <person name="Copeland A."/>
            <person name="Barry K.W."/>
            <person name="Cichocki N."/>
            <person name="Veneault-Fourrey C."/>
            <person name="LaButti K."/>
            <person name="Lindquist E.A."/>
            <person name="Lipzen A."/>
            <person name="Lundell T."/>
            <person name="Morin E."/>
            <person name="Murat C."/>
            <person name="Sun H."/>
            <person name="Tunlid A."/>
            <person name="Henrissat B."/>
            <person name="Grigoriev I.V."/>
            <person name="Hibbett D.S."/>
            <person name="Martin F."/>
            <person name="Nordberg H.P."/>
            <person name="Cantor M.N."/>
            <person name="Hua S.X."/>
        </authorList>
    </citation>
    <scope>NUCLEOTIDE SEQUENCE [LARGE SCALE GENOMIC DNA]</scope>
    <source>
        <strain evidence="6 7">MAFF 305830</strain>
    </source>
</reference>
<dbReference type="PANTHER" id="PTHR39490">
    <property type="entry name" value="ARRESTIN DOMAIN-CONTAINING PROTEIN D"/>
    <property type="match status" value="1"/>
</dbReference>
<name>A0A0C3BKQ8_SERVB</name>
<feature type="region of interest" description="Disordered" evidence="4">
    <location>
        <begin position="389"/>
        <end position="447"/>
    </location>
</feature>
<feature type="compositionally biased region" description="Low complexity" evidence="4">
    <location>
        <begin position="406"/>
        <end position="429"/>
    </location>
</feature>
<protein>
    <recommendedName>
        <fullName evidence="5">FYVE zinc finger domain-containing protein</fullName>
    </recommendedName>
</protein>
<evidence type="ECO:0000256" key="1">
    <source>
        <dbReference type="ARBA" id="ARBA00022723"/>
    </source>
</evidence>
<evidence type="ECO:0000313" key="7">
    <source>
        <dbReference type="Proteomes" id="UP000054097"/>
    </source>
</evidence>
<dbReference type="PANTHER" id="PTHR39490:SF8">
    <property type="entry name" value="ZINC FINGER FYVE DOMAIN-CONTAINING PROTEIN 21"/>
    <property type="match status" value="1"/>
</dbReference>
<dbReference type="GO" id="GO:0008270">
    <property type="term" value="F:zinc ion binding"/>
    <property type="evidence" value="ECO:0007669"/>
    <property type="project" value="UniProtKB-KW"/>
</dbReference>
<dbReference type="InterPro" id="IPR052113">
    <property type="entry name" value="FYVE-type_Zinc_Finger"/>
</dbReference>
<dbReference type="InterPro" id="IPR013083">
    <property type="entry name" value="Znf_RING/FYVE/PHD"/>
</dbReference>
<feature type="compositionally biased region" description="Basic and acidic residues" evidence="4">
    <location>
        <begin position="389"/>
        <end position="398"/>
    </location>
</feature>
<feature type="region of interest" description="Disordered" evidence="4">
    <location>
        <begin position="48"/>
        <end position="102"/>
    </location>
</feature>
<feature type="compositionally biased region" description="Low complexity" evidence="4">
    <location>
        <begin position="61"/>
        <end position="76"/>
    </location>
</feature>
<feature type="region of interest" description="Disordered" evidence="4">
    <location>
        <begin position="237"/>
        <end position="278"/>
    </location>
</feature>
<evidence type="ECO:0000256" key="2">
    <source>
        <dbReference type="ARBA" id="ARBA00022771"/>
    </source>
</evidence>
<organism evidence="6 7">
    <name type="scientific">Serendipita vermifera MAFF 305830</name>
    <dbReference type="NCBI Taxonomy" id="933852"/>
    <lineage>
        <taxon>Eukaryota</taxon>
        <taxon>Fungi</taxon>
        <taxon>Dikarya</taxon>
        <taxon>Basidiomycota</taxon>
        <taxon>Agaricomycotina</taxon>
        <taxon>Agaricomycetes</taxon>
        <taxon>Sebacinales</taxon>
        <taxon>Serendipitaceae</taxon>
        <taxon>Serendipita</taxon>
    </lineage>
</organism>
<feature type="compositionally biased region" description="Low complexity" evidence="4">
    <location>
        <begin position="259"/>
        <end position="278"/>
    </location>
</feature>
<evidence type="ECO:0000256" key="3">
    <source>
        <dbReference type="ARBA" id="ARBA00022833"/>
    </source>
</evidence>
<dbReference type="InterPro" id="IPR000306">
    <property type="entry name" value="Znf_FYVE"/>
</dbReference>
<evidence type="ECO:0000313" key="6">
    <source>
        <dbReference type="EMBL" id="KIM32604.1"/>
    </source>
</evidence>
<accession>A0A0C3BKQ8</accession>
<keyword evidence="2" id="KW-0863">Zinc-finger</keyword>
<dbReference type="Pfam" id="PF01363">
    <property type="entry name" value="FYVE"/>
    <property type="match status" value="1"/>
</dbReference>
<dbReference type="Gene3D" id="3.30.40.10">
    <property type="entry name" value="Zinc/RING finger domain, C3HC4 (zinc finger)"/>
    <property type="match status" value="1"/>
</dbReference>
<keyword evidence="3" id="KW-0862">Zinc</keyword>
<dbReference type="SMART" id="SM00064">
    <property type="entry name" value="FYVE"/>
    <property type="match status" value="1"/>
</dbReference>
<keyword evidence="1" id="KW-0479">Metal-binding</keyword>